<reference evidence="1 2" key="1">
    <citation type="journal article" date="2014" name="Arch. Virol.">
        <title>Complete genome sequence of a broad-host-range lytic Dickeya spp. bacteriophage ?D5.</title>
        <authorList>
            <person name="Czajkowski R."/>
            <person name="Ozymko Z."/>
            <person name="Zwirowski S."/>
            <person name="Lojkowska E."/>
        </authorList>
    </citation>
    <scope>NUCLEOTIDE SEQUENCE [LARGE SCALE GENOMIC DNA]</scope>
</reference>
<dbReference type="Proteomes" id="UP000028741">
    <property type="component" value="Segment"/>
</dbReference>
<name>A0A075E0C5_9CAUD</name>
<keyword evidence="2" id="KW-1185">Reference proteome</keyword>
<sequence length="398" mass="46523">MDAKTFNIPIDNDGLVIERLKKLERTAEKLGIPFPTVTFGEPFKTHTRDTTGEILTHWWKPVTLEGEGIDRPVSYGGWKIIGQFNHEYPKVILNRLSDNINADFIRRFETENVSWCQHCNMLINRKNTYVIENEQSHTQMLIGSTCMHHYVPHQKSLDAIMSYYLGIQEFFIPDEDDPEGIYRVQNERFADTHSYLRACFQVLLAGVDIKSDMFGEVLGYLRAGQRPKAGSDEEHFVNKAHEYREDAESEMYHMMLFISALSESNEFNVRLKRMCEPGYHLIKDSNTVRWGAKKYYDYIHCPRTVCRGAENKWVAEVGEMLEVRVRFDKRVFLFSNEYGDSYLFTFKTAEGNTITWKTSYMDTEFLQGDMIIRGRVKELTEYNGVKQTQVTRAKLRKL</sequence>
<evidence type="ECO:0000313" key="1">
    <source>
        <dbReference type="EMBL" id="AHZ60240.1"/>
    </source>
</evidence>
<dbReference type="GeneID" id="22113418"/>
<proteinExistence type="predicted"/>
<gene>
    <name evidence="1" type="ORF">DA66_0002</name>
</gene>
<dbReference type="RefSeq" id="YP_009102842.1">
    <property type="nucleotide sequence ID" value="NC_025452.1"/>
</dbReference>
<accession>A0A075E0C5</accession>
<organism evidence="1 2">
    <name type="scientific">Dickeya phage RC-2014</name>
    <dbReference type="NCBI Taxonomy" id="1477406"/>
    <lineage>
        <taxon>Viruses</taxon>
        <taxon>Duplodnaviria</taxon>
        <taxon>Heunggongvirae</taxon>
        <taxon>Uroviricota</taxon>
        <taxon>Caudoviricetes</taxon>
        <taxon>Pantevenvirales</taxon>
        <taxon>Ackermannviridae</taxon>
        <taxon>Aglimvirinae</taxon>
        <taxon>Limestonevirus</taxon>
        <taxon>Limestonevirus RC2014</taxon>
    </lineage>
</organism>
<protein>
    <submittedName>
        <fullName evidence="1">Uncharacterized protein</fullName>
    </submittedName>
</protein>
<dbReference type="EMBL" id="KJ716335">
    <property type="protein sequence ID" value="AHZ60240.1"/>
    <property type="molecule type" value="Genomic_DNA"/>
</dbReference>
<evidence type="ECO:0000313" key="2">
    <source>
        <dbReference type="Proteomes" id="UP000028741"/>
    </source>
</evidence>
<dbReference type="KEGG" id="vg:22113418"/>